<dbReference type="InterPro" id="IPR001633">
    <property type="entry name" value="EAL_dom"/>
</dbReference>
<sequence>MVMKCSGCRNGESLGFGIRTAFQPTVDLTTGRPYAFEALVRGTNGESAGEILSRVTDDNRYAFDQACRVNAIREAVAAGLLDTDAKLSINFMPNAVYSPLACIKLTMETALETGLPTNRLIFEFTENERLDTDHVRGIVRAYQALGFTTAIDDFGSGHAGLGLLANLQTDAIKLDMDLIRNLDTSLARRQIVKSLMDLSREMGLLLVAEGIETQKELRVLEDIGVRYVQGYLFAQPQIGALPHVGEILPALRAAG</sequence>
<reference evidence="2" key="1">
    <citation type="journal article" date="2011" name="Environ. Microbiol.">
        <title>Time-series analyses of Monterey Bay coastal microbial picoplankton using a 'genome proxy' microarray.</title>
        <authorList>
            <person name="Rich V.I."/>
            <person name="Pham V.D."/>
            <person name="Eppley J."/>
            <person name="Shi Y."/>
            <person name="DeLong E.F."/>
        </authorList>
    </citation>
    <scope>NUCLEOTIDE SEQUENCE</scope>
</reference>
<dbReference type="PANTHER" id="PTHR33121">
    <property type="entry name" value="CYCLIC DI-GMP PHOSPHODIESTERASE PDEF"/>
    <property type="match status" value="1"/>
</dbReference>
<dbReference type="PANTHER" id="PTHR33121:SF15">
    <property type="entry name" value="BLUE LIGHT- AND TEMPERATURE-REGULATED ANTIREPRESSOR BLUF"/>
    <property type="match status" value="1"/>
</dbReference>
<protein>
    <submittedName>
        <fullName evidence="2">FOG: eal domain-protein</fullName>
    </submittedName>
</protein>
<name>E0XYI0_9SPHN</name>
<dbReference type="InterPro" id="IPR035919">
    <property type="entry name" value="EAL_sf"/>
</dbReference>
<dbReference type="Pfam" id="PF00563">
    <property type="entry name" value="EAL"/>
    <property type="match status" value="1"/>
</dbReference>
<accession>E0XYI0</accession>
<dbReference type="AlphaFoldDB" id="E0XYI0"/>
<dbReference type="CDD" id="cd01948">
    <property type="entry name" value="EAL"/>
    <property type="match status" value="1"/>
</dbReference>
<dbReference type="Gene3D" id="3.20.20.450">
    <property type="entry name" value="EAL domain"/>
    <property type="match status" value="1"/>
</dbReference>
<evidence type="ECO:0000313" key="2">
    <source>
        <dbReference type="EMBL" id="ADI19471.1"/>
    </source>
</evidence>
<dbReference type="PROSITE" id="PS50883">
    <property type="entry name" value="EAL"/>
    <property type="match status" value="1"/>
</dbReference>
<evidence type="ECO:0000259" key="1">
    <source>
        <dbReference type="PROSITE" id="PS50883"/>
    </source>
</evidence>
<dbReference type="GO" id="GO:0071111">
    <property type="term" value="F:cyclic-guanylate-specific phosphodiesterase activity"/>
    <property type="evidence" value="ECO:0007669"/>
    <property type="project" value="InterPro"/>
</dbReference>
<organism evidence="2">
    <name type="scientific">uncultured Sphingomonadales bacterium HF0500_24B12</name>
    <dbReference type="NCBI Taxonomy" id="710993"/>
    <lineage>
        <taxon>Bacteria</taxon>
        <taxon>Pseudomonadati</taxon>
        <taxon>Pseudomonadota</taxon>
        <taxon>Alphaproteobacteria</taxon>
        <taxon>Sphingomonadales</taxon>
        <taxon>environmental samples</taxon>
    </lineage>
</organism>
<dbReference type="SMART" id="SM00052">
    <property type="entry name" value="EAL"/>
    <property type="match status" value="1"/>
</dbReference>
<feature type="domain" description="EAL" evidence="1">
    <location>
        <begin position="1"/>
        <end position="250"/>
    </location>
</feature>
<dbReference type="InterPro" id="IPR050706">
    <property type="entry name" value="Cyclic-di-GMP_PDE-like"/>
</dbReference>
<dbReference type="SUPFAM" id="SSF141868">
    <property type="entry name" value="EAL domain-like"/>
    <property type="match status" value="1"/>
</dbReference>
<dbReference type="EMBL" id="GU474922">
    <property type="protein sequence ID" value="ADI19471.1"/>
    <property type="molecule type" value="Genomic_DNA"/>
</dbReference>
<proteinExistence type="predicted"/>